<dbReference type="Gene3D" id="1.10.760.10">
    <property type="entry name" value="Cytochrome c-like domain"/>
    <property type="match status" value="1"/>
</dbReference>
<reference evidence="3 4" key="1">
    <citation type="submission" date="2020-08" db="EMBL/GenBank/DDBJ databases">
        <title>Aquariorum lacteus gen. nov., sp. nov., a new member of the family Comamonadaceae, isolated from freshwater aquarium.</title>
        <authorList>
            <person name="Chun S.-J."/>
        </authorList>
    </citation>
    <scope>NUCLEOTIDE SEQUENCE [LARGE SCALE GENOMIC DNA]</scope>
    <source>
        <strain evidence="3 4">SJAQ100</strain>
    </source>
</reference>
<gene>
    <name evidence="3" type="ORF">H4F90_03045</name>
</gene>
<name>A0A839HG51_9BURK</name>
<comment type="caution">
    <text evidence="3">The sequence shown here is derived from an EMBL/GenBank/DDBJ whole genome shotgun (WGS) entry which is preliminary data.</text>
</comment>
<dbReference type="Proteomes" id="UP000586093">
    <property type="component" value="Unassembled WGS sequence"/>
</dbReference>
<feature type="region of interest" description="Disordered" evidence="1">
    <location>
        <begin position="37"/>
        <end position="57"/>
    </location>
</feature>
<dbReference type="GO" id="GO:0020037">
    <property type="term" value="F:heme binding"/>
    <property type="evidence" value="ECO:0007669"/>
    <property type="project" value="InterPro"/>
</dbReference>
<feature type="compositionally biased region" description="Low complexity" evidence="1">
    <location>
        <begin position="37"/>
        <end position="52"/>
    </location>
</feature>
<dbReference type="SUPFAM" id="SSF46626">
    <property type="entry name" value="Cytochrome c"/>
    <property type="match status" value="1"/>
</dbReference>
<dbReference type="RefSeq" id="WP_182661351.1">
    <property type="nucleotide sequence ID" value="NZ_JACIVI010000001.1"/>
</dbReference>
<dbReference type="AlphaFoldDB" id="A0A839HG51"/>
<dbReference type="GO" id="GO:0009055">
    <property type="term" value="F:electron transfer activity"/>
    <property type="evidence" value="ECO:0007669"/>
    <property type="project" value="InterPro"/>
</dbReference>
<dbReference type="EMBL" id="JACIVI010000001">
    <property type="protein sequence ID" value="MBB1160955.1"/>
    <property type="molecule type" value="Genomic_DNA"/>
</dbReference>
<feature type="signal peptide" evidence="2">
    <location>
        <begin position="1"/>
        <end position="40"/>
    </location>
</feature>
<accession>A0A839HG51</accession>
<organism evidence="3 4">
    <name type="scientific">Aquariibacter albus</name>
    <dbReference type="NCBI Taxonomy" id="2759899"/>
    <lineage>
        <taxon>Bacteria</taxon>
        <taxon>Pseudomonadati</taxon>
        <taxon>Pseudomonadota</taxon>
        <taxon>Betaproteobacteria</taxon>
        <taxon>Burkholderiales</taxon>
        <taxon>Sphaerotilaceae</taxon>
        <taxon>Aquariibacter</taxon>
    </lineage>
</organism>
<evidence type="ECO:0008006" key="5">
    <source>
        <dbReference type="Google" id="ProtNLM"/>
    </source>
</evidence>
<dbReference type="InterPro" id="IPR036909">
    <property type="entry name" value="Cyt_c-like_dom_sf"/>
</dbReference>
<evidence type="ECO:0000256" key="1">
    <source>
        <dbReference type="SAM" id="MobiDB-lite"/>
    </source>
</evidence>
<proteinExistence type="predicted"/>
<feature type="chain" id="PRO_5032903710" description="Cytochrome c domain-containing protein" evidence="2">
    <location>
        <begin position="41"/>
        <end position="132"/>
    </location>
</feature>
<evidence type="ECO:0000256" key="2">
    <source>
        <dbReference type="SAM" id="SignalP"/>
    </source>
</evidence>
<evidence type="ECO:0000313" key="3">
    <source>
        <dbReference type="EMBL" id="MBB1160955.1"/>
    </source>
</evidence>
<keyword evidence="2" id="KW-0732">Signal</keyword>
<keyword evidence="4" id="KW-1185">Reference proteome</keyword>
<protein>
    <recommendedName>
        <fullName evidence="5">Cytochrome c domain-containing protein</fullName>
    </recommendedName>
</protein>
<evidence type="ECO:0000313" key="4">
    <source>
        <dbReference type="Proteomes" id="UP000586093"/>
    </source>
</evidence>
<sequence length="132" mass="13939">MNSHELMFPAGPWALRRARGLVLASLTLSLAGLAPTAAQAGSSSKKTPTPTTVAVNPRAIDSPGRLLASNCFQCHGTGGTGGFDKIRGGEAEEIREYRDLARKPARQDIMAAHAQGYTDAQIALILQNLKAK</sequence>